<evidence type="ECO:0000313" key="2">
    <source>
        <dbReference type="Proteomes" id="UP000015520"/>
    </source>
</evidence>
<gene>
    <name evidence="1" type="ORF">M947_02290</name>
</gene>
<dbReference type="PROSITE" id="PS51257">
    <property type="entry name" value="PROKAR_LIPOPROTEIN"/>
    <property type="match status" value="1"/>
</dbReference>
<organism evidence="1 2">
    <name type="scientific">Sulfurimonas hongkongensis</name>
    <dbReference type="NCBI Taxonomy" id="1172190"/>
    <lineage>
        <taxon>Bacteria</taxon>
        <taxon>Pseudomonadati</taxon>
        <taxon>Campylobacterota</taxon>
        <taxon>Epsilonproteobacteria</taxon>
        <taxon>Campylobacterales</taxon>
        <taxon>Sulfurimonadaceae</taxon>
        <taxon>Sulfurimonas</taxon>
    </lineage>
</organism>
<comment type="caution">
    <text evidence="1">The sequence shown here is derived from an EMBL/GenBank/DDBJ whole genome shotgun (WGS) entry which is preliminary data.</text>
</comment>
<dbReference type="Gene3D" id="1.25.40.10">
    <property type="entry name" value="Tetratricopeptide repeat domain"/>
    <property type="match status" value="1"/>
</dbReference>
<evidence type="ECO:0008006" key="3">
    <source>
        <dbReference type="Google" id="ProtNLM"/>
    </source>
</evidence>
<accession>T0KUM7</accession>
<reference evidence="1 2" key="1">
    <citation type="submission" date="2013-07" db="EMBL/GenBank/DDBJ databases">
        <title>Sulfurimonas hongkongensis AST-10 Genome Sequencing.</title>
        <authorList>
            <person name="Cai L."/>
            <person name="Zhang T."/>
        </authorList>
    </citation>
    <scope>NUCLEOTIDE SEQUENCE [LARGE SCALE GENOMIC DNA]</scope>
    <source>
        <strain evidence="1 2">AST-10</strain>
    </source>
</reference>
<keyword evidence="2" id="KW-1185">Reference proteome</keyword>
<dbReference type="Proteomes" id="UP000015520">
    <property type="component" value="Unassembled WGS sequence"/>
</dbReference>
<dbReference type="EMBL" id="AUPZ01000002">
    <property type="protein sequence ID" value="EQB40659.1"/>
    <property type="molecule type" value="Genomic_DNA"/>
</dbReference>
<protein>
    <recommendedName>
        <fullName evidence="3">ATP-dependent nuclease subunit B</fullName>
    </recommendedName>
</protein>
<dbReference type="RefSeq" id="WP_021286739.1">
    <property type="nucleotide sequence ID" value="NZ_AUPZ01000002.1"/>
</dbReference>
<proteinExistence type="predicted"/>
<dbReference type="AlphaFoldDB" id="T0KUM7"/>
<sequence>MIKIILSIFLLLLFSGCVAKYEDVQVKPNEKVFEQEDTLILFALRAAELKQYDKASSIFNTLYEKSNKKEYLYESLQNDLFAQKYERAVKRVDAQMDEELEDLKLVRIKIIALIGDEKLQEARVLALALVEKSKEVDDYILVSEIYVKQKKFDTALKYLESAYTKNYNEKILDKMSIILYVNLQRNKDAIAQLETHARMHGCSKIICTRLIGFYSNENNVDGLLSVYLRYYELEKNDEIAKKIVQIYAYKKDFIKLMSFLQDSGVDDDLLLQVYINSKNYSKAAILAKKLYEDRGDLNYLAQSAIFEYESHKDKNDKKMQASVIKKLKKAIAGDKKPLYLNYLGYLLIDHSINIKEGISYIREALSIEPDSAYYLDSLAWGYYKLGDCKRAYKIISKVVKLEGGDDEEVVKHLKAIKKCLENQEKEKNKR</sequence>
<dbReference type="InterPro" id="IPR011990">
    <property type="entry name" value="TPR-like_helical_dom_sf"/>
</dbReference>
<name>T0KUM7_9BACT</name>
<dbReference type="eggNOG" id="COG0457">
    <property type="taxonomic scope" value="Bacteria"/>
</dbReference>
<dbReference type="OrthoDB" id="9766710at2"/>
<dbReference type="PATRIC" id="fig|1172190.3.peg.449"/>
<evidence type="ECO:0000313" key="1">
    <source>
        <dbReference type="EMBL" id="EQB40659.1"/>
    </source>
</evidence>
<dbReference type="STRING" id="1172190.M947_02290"/>
<dbReference type="SUPFAM" id="SSF48452">
    <property type="entry name" value="TPR-like"/>
    <property type="match status" value="2"/>
</dbReference>